<reference evidence="14" key="1">
    <citation type="submission" date="2025-08" db="UniProtKB">
        <authorList>
            <consortium name="Ensembl"/>
        </authorList>
    </citation>
    <scope>IDENTIFICATION</scope>
</reference>
<protein>
    <submittedName>
        <fullName evidence="14">Interleukin 12 receptor, beta 2a</fullName>
    </submittedName>
</protein>
<dbReference type="GO" id="GO:0005886">
    <property type="term" value="C:plasma membrane"/>
    <property type="evidence" value="ECO:0007669"/>
    <property type="project" value="UniProtKB-ARBA"/>
</dbReference>
<keyword evidence="4 12" id="KW-0732">Signal</keyword>
<dbReference type="PANTHER" id="PTHR48423:SF1">
    <property type="entry name" value="INTERLEUKIN-27 RECEPTOR SUBUNIT ALPHA"/>
    <property type="match status" value="1"/>
</dbReference>
<reference evidence="14" key="2">
    <citation type="submission" date="2025-09" db="UniProtKB">
        <authorList>
            <consortium name="Ensembl"/>
        </authorList>
    </citation>
    <scope>IDENTIFICATION</scope>
</reference>
<dbReference type="FunCoup" id="A0A3Q3LD22">
    <property type="interactions" value="896"/>
</dbReference>
<evidence type="ECO:0000259" key="13">
    <source>
        <dbReference type="PROSITE" id="PS50853"/>
    </source>
</evidence>
<evidence type="ECO:0000256" key="8">
    <source>
        <dbReference type="ARBA" id="ARBA00023157"/>
    </source>
</evidence>
<feature type="domain" description="Fibronectin type-III" evidence="13">
    <location>
        <begin position="215"/>
        <end position="308"/>
    </location>
</feature>
<keyword evidence="15" id="KW-1185">Reference proteome</keyword>
<dbReference type="AlphaFoldDB" id="A0A3Q3LD22"/>
<feature type="signal peptide" evidence="12">
    <location>
        <begin position="1"/>
        <end position="22"/>
    </location>
</feature>
<evidence type="ECO:0000256" key="2">
    <source>
        <dbReference type="ARBA" id="ARBA00008921"/>
    </source>
</evidence>
<dbReference type="InterPro" id="IPR036116">
    <property type="entry name" value="FN3_sf"/>
</dbReference>
<evidence type="ECO:0000313" key="15">
    <source>
        <dbReference type="Proteomes" id="UP000261660"/>
    </source>
</evidence>
<keyword evidence="6 11" id="KW-1133">Transmembrane helix</keyword>
<name>A0A3Q3LD22_9LABR</name>
<keyword evidence="10" id="KW-0325">Glycoprotein</keyword>
<keyword evidence="3 11" id="KW-0812">Transmembrane</keyword>
<evidence type="ECO:0000256" key="4">
    <source>
        <dbReference type="ARBA" id="ARBA00022729"/>
    </source>
</evidence>
<dbReference type="InterPro" id="IPR003961">
    <property type="entry name" value="FN3_dom"/>
</dbReference>
<evidence type="ECO:0000256" key="6">
    <source>
        <dbReference type="ARBA" id="ARBA00022989"/>
    </source>
</evidence>
<keyword evidence="8" id="KW-1015">Disulfide bond</keyword>
<dbReference type="SMART" id="SM00060">
    <property type="entry name" value="FN3"/>
    <property type="match status" value="4"/>
</dbReference>
<evidence type="ECO:0000256" key="7">
    <source>
        <dbReference type="ARBA" id="ARBA00023136"/>
    </source>
</evidence>
<evidence type="ECO:0000256" key="11">
    <source>
        <dbReference type="SAM" id="Phobius"/>
    </source>
</evidence>
<evidence type="ECO:0000256" key="9">
    <source>
        <dbReference type="ARBA" id="ARBA00023170"/>
    </source>
</evidence>
<dbReference type="RefSeq" id="XP_020509158.1">
    <property type="nucleotide sequence ID" value="XM_020653502.3"/>
</dbReference>
<dbReference type="Gene3D" id="2.60.40.10">
    <property type="entry name" value="Immunoglobulins"/>
    <property type="match status" value="5"/>
</dbReference>
<keyword evidence="5" id="KW-0677">Repeat</keyword>
<dbReference type="GeneTree" id="ENSGT00940000155776"/>
<evidence type="ECO:0000256" key="1">
    <source>
        <dbReference type="ARBA" id="ARBA00004479"/>
    </source>
</evidence>
<dbReference type="GeneID" id="109998595"/>
<dbReference type="CDD" id="cd00063">
    <property type="entry name" value="FN3"/>
    <property type="match status" value="1"/>
</dbReference>
<dbReference type="GO" id="GO:0004896">
    <property type="term" value="F:cytokine receptor activity"/>
    <property type="evidence" value="ECO:0007669"/>
    <property type="project" value="InterPro"/>
</dbReference>
<feature type="transmembrane region" description="Helical" evidence="11">
    <location>
        <begin position="595"/>
        <end position="617"/>
    </location>
</feature>
<evidence type="ECO:0000256" key="5">
    <source>
        <dbReference type="ARBA" id="ARBA00022737"/>
    </source>
</evidence>
<dbReference type="Ensembl" id="ENSLBET00000007141.1">
    <property type="protein sequence ID" value="ENSLBEP00000006800.1"/>
    <property type="gene ID" value="ENSLBEG00000005259.1"/>
</dbReference>
<dbReference type="OrthoDB" id="10005435at2759"/>
<evidence type="ECO:0000256" key="12">
    <source>
        <dbReference type="SAM" id="SignalP"/>
    </source>
</evidence>
<organism evidence="14 15">
    <name type="scientific">Labrus bergylta</name>
    <name type="common">ballan wrasse</name>
    <dbReference type="NCBI Taxonomy" id="56723"/>
    <lineage>
        <taxon>Eukaryota</taxon>
        <taxon>Metazoa</taxon>
        <taxon>Chordata</taxon>
        <taxon>Craniata</taxon>
        <taxon>Vertebrata</taxon>
        <taxon>Euteleostomi</taxon>
        <taxon>Actinopterygii</taxon>
        <taxon>Neopterygii</taxon>
        <taxon>Teleostei</taxon>
        <taxon>Neoteleostei</taxon>
        <taxon>Acanthomorphata</taxon>
        <taxon>Eupercaria</taxon>
        <taxon>Labriformes</taxon>
        <taxon>Labridae</taxon>
        <taxon>Labrus</taxon>
    </lineage>
</organism>
<dbReference type="PROSITE" id="PS50853">
    <property type="entry name" value="FN3"/>
    <property type="match status" value="2"/>
</dbReference>
<proteinExistence type="inferred from homology"/>
<dbReference type="Proteomes" id="UP000261660">
    <property type="component" value="Unplaced"/>
</dbReference>
<sequence>MATMSRTWTLLTAVLAVQLCTGQKACSIWSSAGSVVQRGSSFTVYCTFKCNSEGFTLSNHVPTQLESKTLNSTTIYHKVVNITKNRTFSCLDSCPLANEPCGMDIKAGLLPECPKNISCKHNVRNDEGGVVTCTWNAGRDTYLKNASVLWVTTVSGNHTAGPEPHNGLSRGSDLPSASFTVSSSAWLISVWVHVENNLSSATSLPVNFTLRDIAMPSAPDLGQPECSSQRCVIKVEQPVKTRYVEIQYGAEAQTWTSSQEFVQTGQAQVQTISSLEPFRLYHFRARSRFSTGMWSPWSGNTSGRTQEEAPSRALDVWSTDGPSDVQSLRLYWKELNVSIARGKIIQYRISVYGPGSQTPSFTTNVSADTRNCTVSFCAACEVKVWAYNSIGPSPPARVTSMHTRAKPTQDVNVTADNQSVAISWRNPEAAPVPAEYVVEWYPEGYKQEELQWVRLGRNDNHFVITGMKPAKCYEGAVYTFYDSSMDRTRFRAVLLESVPAAGPSVQEKVDGNKVRVTWAEIAMGQRGGCITEYTVYLENSRGYRQRYSVEASERTLTIHDLSPGVCSLLMTASTAEGEGPAGQKVKFFITQEPQLPLLLVCVVVVVVASCLLCLWHCSAARQRFCRLFKCLMLEAVLDPANSKWAKECTQNKGKINLQLPQSPCSLTEEEEEPILVDVEELPNQSKAICTPTCDSSRRSPETSLSPPMERTTLHYPLNSYIKSFSHDSAGSDHTETSLDTRSTVDYISSHVPGDMDEEDEEDEFPEVDGFFPSHNMFMASLEFGGKLTLDAVKINCTDFFQSS</sequence>
<feature type="chain" id="PRO_5018683462" evidence="12">
    <location>
        <begin position="23"/>
        <end position="803"/>
    </location>
</feature>
<dbReference type="STRING" id="56723.ENSLBEP00000006800"/>
<comment type="similarity">
    <text evidence="2">Belongs to the type I cytokine receptor family. Type 2 subfamily.</text>
</comment>
<keyword evidence="7 11" id="KW-0472">Membrane</keyword>
<evidence type="ECO:0000256" key="10">
    <source>
        <dbReference type="ARBA" id="ARBA00023180"/>
    </source>
</evidence>
<keyword evidence="9" id="KW-0675">Receptor</keyword>
<dbReference type="PROSITE" id="PS01353">
    <property type="entry name" value="HEMATOPO_REC_L_F2"/>
    <property type="match status" value="1"/>
</dbReference>
<dbReference type="RefSeq" id="XP_020509157.1">
    <property type="nucleotide sequence ID" value="XM_020653501.3"/>
</dbReference>
<dbReference type="InParanoid" id="A0A3Q3LD22"/>
<dbReference type="CTD" id="3595"/>
<dbReference type="InterPro" id="IPR003529">
    <property type="entry name" value="Hematopoietin_rcpt_Gp130_CS"/>
</dbReference>
<accession>A0A3Q3LD22</accession>
<feature type="domain" description="Fibronectin type-III" evidence="13">
    <location>
        <begin position="407"/>
        <end position="500"/>
    </location>
</feature>
<evidence type="ECO:0000256" key="3">
    <source>
        <dbReference type="ARBA" id="ARBA00022692"/>
    </source>
</evidence>
<dbReference type="InterPro" id="IPR052672">
    <property type="entry name" value="Type1_Cytokine_Rcpt_Type2"/>
</dbReference>
<comment type="subcellular location">
    <subcellularLocation>
        <location evidence="1">Membrane</location>
        <topology evidence="1">Single-pass type I membrane protein</topology>
    </subcellularLocation>
</comment>
<dbReference type="InterPro" id="IPR013783">
    <property type="entry name" value="Ig-like_fold"/>
</dbReference>
<dbReference type="SUPFAM" id="SSF49265">
    <property type="entry name" value="Fibronectin type III"/>
    <property type="match status" value="3"/>
</dbReference>
<dbReference type="PANTHER" id="PTHR48423">
    <property type="entry name" value="INTERLEUKIN-27 RECEPTOR SUBUNIT ALPHA"/>
    <property type="match status" value="1"/>
</dbReference>
<evidence type="ECO:0000313" key="14">
    <source>
        <dbReference type="Ensembl" id="ENSLBEP00000006800.1"/>
    </source>
</evidence>